<dbReference type="STRING" id="1781255.BH720_01215"/>
<dbReference type="Gene3D" id="3.40.50.720">
    <property type="entry name" value="NAD(P)-binding Rossmann-like Domain"/>
    <property type="match status" value="1"/>
</dbReference>
<name>A0A1E5QQY7_9CYAN</name>
<dbReference type="SUPFAM" id="SSF51735">
    <property type="entry name" value="NAD(P)-binding Rossmann-fold domains"/>
    <property type="match status" value="1"/>
</dbReference>
<dbReference type="CDD" id="cd08946">
    <property type="entry name" value="SDR_e"/>
    <property type="match status" value="1"/>
</dbReference>
<dbReference type="EMBL" id="MJGC01000016">
    <property type="protein sequence ID" value="OEJ77078.1"/>
    <property type="molecule type" value="Genomic_DNA"/>
</dbReference>
<evidence type="ECO:0000259" key="4">
    <source>
        <dbReference type="Pfam" id="PF01370"/>
    </source>
</evidence>
<dbReference type="InterPro" id="IPR001509">
    <property type="entry name" value="Epimerase_deHydtase"/>
</dbReference>
<accession>A0A1E5QQY7</accession>
<dbReference type="PANTHER" id="PTHR43103:SF5">
    <property type="entry name" value="4-EPIMERASE, PUTATIVE (AFU_ORTHOLOGUE AFUA_7G00360)-RELATED"/>
    <property type="match status" value="1"/>
</dbReference>
<keyword evidence="2" id="KW-0560">Oxidoreductase</keyword>
<dbReference type="InterPro" id="IPR036291">
    <property type="entry name" value="NAD(P)-bd_dom_sf"/>
</dbReference>
<gene>
    <name evidence="5" type="ORF">BH720_01215</name>
</gene>
<dbReference type="PANTHER" id="PTHR43103">
    <property type="entry name" value="NUCLEOSIDE-DIPHOSPHATE-SUGAR EPIMERASE"/>
    <property type="match status" value="1"/>
</dbReference>
<comment type="caution">
    <text evidence="5">The sequence shown here is derived from an EMBL/GenBank/DDBJ whole genome shotgun (WGS) entry which is preliminary data.</text>
</comment>
<evidence type="ECO:0000256" key="2">
    <source>
        <dbReference type="ARBA" id="ARBA00023002"/>
    </source>
</evidence>
<evidence type="ECO:0000313" key="5">
    <source>
        <dbReference type="EMBL" id="OEJ77078.1"/>
    </source>
</evidence>
<dbReference type="OrthoDB" id="9779902at2"/>
<dbReference type="RefSeq" id="WP_069965318.1">
    <property type="nucleotide sequence ID" value="NZ_CM124774.1"/>
</dbReference>
<evidence type="ECO:0000256" key="3">
    <source>
        <dbReference type="ARBA" id="ARBA00023027"/>
    </source>
</evidence>
<organism evidence="5">
    <name type="scientific">Desertifilum tharense IPPAS B-1220</name>
    <dbReference type="NCBI Taxonomy" id="1781255"/>
    <lineage>
        <taxon>Bacteria</taxon>
        <taxon>Bacillati</taxon>
        <taxon>Cyanobacteriota</taxon>
        <taxon>Cyanophyceae</taxon>
        <taxon>Desertifilales</taxon>
        <taxon>Desertifilaceae</taxon>
        <taxon>Desertifilum</taxon>
    </lineage>
</organism>
<reference evidence="5" key="1">
    <citation type="submission" date="2016-09" db="EMBL/GenBank/DDBJ databases">
        <title>Draft genome of thermotolerant cyanobacterium Desertifilum sp. strain IPPAS B-1220.</title>
        <authorList>
            <person name="Sinetova M.A."/>
            <person name="Bolakhan K."/>
            <person name="Zayadan B.K."/>
            <person name="Mironov K.S."/>
            <person name="Ustinova V."/>
            <person name="Kupriyanova E.V."/>
            <person name="Sidorov R.A."/>
            <person name="Skrypnik A.N."/>
            <person name="Gogoleva N.E."/>
            <person name="Gogolev Y.V."/>
            <person name="Los D.A."/>
        </authorList>
    </citation>
    <scope>NUCLEOTIDE SEQUENCE [LARGE SCALE GENOMIC DNA]</scope>
    <source>
        <strain evidence="5">IPPAS B-1220</strain>
    </source>
</reference>
<protein>
    <submittedName>
        <fullName evidence="5">Epimerase</fullName>
    </submittedName>
</protein>
<evidence type="ECO:0000256" key="1">
    <source>
        <dbReference type="ARBA" id="ARBA00007637"/>
    </source>
</evidence>
<dbReference type="GO" id="GO:0016491">
    <property type="term" value="F:oxidoreductase activity"/>
    <property type="evidence" value="ECO:0007669"/>
    <property type="project" value="UniProtKB-KW"/>
</dbReference>
<dbReference type="AlphaFoldDB" id="A0A1E5QQY7"/>
<sequence length="239" mass="26549">MKTILLTGASGVIGRSLQQHLDDSYKFRCIDRQPLPDVEDSHVIDVTDFSAVSAVMAGVDAVIHLAANPHVDQAWNDVYTSGIGGTYNVFEAARQANVRKIIYASTNHVSGWREVLGESPITPDLPVRPDSLYGVGKAFGEALGQFYCDRYEVSVICLRIGTFTETPQARNSEDRILRTWCSPRDLAQLVARSLEVKNLGFQIFYGISGNTRRFWDIGNAQELLGYRPQDNAEVLLKPE</sequence>
<proteinExistence type="inferred from homology"/>
<feature type="domain" description="NAD-dependent epimerase/dehydratase" evidence="4">
    <location>
        <begin position="4"/>
        <end position="162"/>
    </location>
</feature>
<comment type="similarity">
    <text evidence="1">Belongs to the NAD(P)-dependent epimerase/dehydratase family.</text>
</comment>
<dbReference type="Pfam" id="PF01370">
    <property type="entry name" value="Epimerase"/>
    <property type="match status" value="1"/>
</dbReference>
<keyword evidence="3" id="KW-0520">NAD</keyword>